<keyword evidence="3" id="KW-0731">Sigma factor</keyword>
<dbReference type="NCBIfam" id="TIGR02985">
    <property type="entry name" value="Sig70_bacteroi1"/>
    <property type="match status" value="1"/>
</dbReference>
<keyword evidence="2" id="KW-0805">Transcription regulation</keyword>
<organism evidence="6 7">
    <name type="scientific">Catalinimonas alkaloidigena</name>
    <dbReference type="NCBI Taxonomy" id="1075417"/>
    <lineage>
        <taxon>Bacteria</taxon>
        <taxon>Pseudomonadati</taxon>
        <taxon>Bacteroidota</taxon>
        <taxon>Cytophagia</taxon>
        <taxon>Cytophagales</taxon>
        <taxon>Catalimonadaceae</taxon>
        <taxon>Catalinimonas</taxon>
    </lineage>
</organism>
<gene>
    <name evidence="6" type="ORF">SAMN05421823_1139</name>
</gene>
<dbReference type="InterPro" id="IPR014284">
    <property type="entry name" value="RNA_pol_sigma-70_dom"/>
</dbReference>
<dbReference type="SUPFAM" id="SSF88659">
    <property type="entry name" value="Sigma3 and sigma4 domains of RNA polymerase sigma factors"/>
    <property type="match status" value="1"/>
</dbReference>
<reference evidence="6 7" key="1">
    <citation type="submission" date="2016-10" db="EMBL/GenBank/DDBJ databases">
        <authorList>
            <person name="de Groot N.N."/>
        </authorList>
    </citation>
    <scope>NUCLEOTIDE SEQUENCE [LARGE SCALE GENOMIC DNA]</scope>
    <source>
        <strain evidence="6 7">DSM 25186</strain>
    </source>
</reference>
<dbReference type="OrthoDB" id="1524077at2"/>
<dbReference type="InterPro" id="IPR007627">
    <property type="entry name" value="RNA_pol_sigma70_r2"/>
</dbReference>
<sequence length="193" mass="22386">MTAHSTQMTDWLTRIAHQSDRQAFKQLFDLHFHGLHAFALHLVKNREVAEEVVSDVFTKVWVNRATLLQVRDVKAYLYTSVRNQGLNQLALRHHQMQTRTTDLTFDLAADKSLGPERTLLYQEMEQEVQKAIGQLPERCRLIFQMVRQEGFSYKEAAEILGISVKTVDNQLTIATRKLAESLRPYLVQRQLAH</sequence>
<dbReference type="EMBL" id="FNFO01000013">
    <property type="protein sequence ID" value="SDM39429.1"/>
    <property type="molecule type" value="Genomic_DNA"/>
</dbReference>
<dbReference type="InterPro" id="IPR039425">
    <property type="entry name" value="RNA_pol_sigma-70-like"/>
</dbReference>
<protein>
    <submittedName>
        <fullName evidence="6">RNA polymerase sigma-70 factor, ECF subfamily</fullName>
    </submittedName>
</protein>
<dbReference type="GO" id="GO:0006352">
    <property type="term" value="P:DNA-templated transcription initiation"/>
    <property type="evidence" value="ECO:0007669"/>
    <property type="project" value="InterPro"/>
</dbReference>
<evidence type="ECO:0000256" key="1">
    <source>
        <dbReference type="ARBA" id="ARBA00010641"/>
    </source>
</evidence>
<dbReference type="InterPro" id="IPR013325">
    <property type="entry name" value="RNA_pol_sigma_r2"/>
</dbReference>
<keyword evidence="7" id="KW-1185">Reference proteome</keyword>
<dbReference type="InterPro" id="IPR036388">
    <property type="entry name" value="WH-like_DNA-bd_sf"/>
</dbReference>
<dbReference type="Gene3D" id="1.10.10.10">
    <property type="entry name" value="Winged helix-like DNA-binding domain superfamily/Winged helix DNA-binding domain"/>
    <property type="match status" value="1"/>
</dbReference>
<comment type="similarity">
    <text evidence="1">Belongs to the sigma-70 factor family. ECF subfamily.</text>
</comment>
<dbReference type="PANTHER" id="PTHR43133">
    <property type="entry name" value="RNA POLYMERASE ECF-TYPE SIGMA FACTO"/>
    <property type="match status" value="1"/>
</dbReference>
<dbReference type="InterPro" id="IPR013249">
    <property type="entry name" value="RNA_pol_sigma70_r4_t2"/>
</dbReference>
<evidence type="ECO:0000256" key="4">
    <source>
        <dbReference type="ARBA" id="ARBA00023163"/>
    </source>
</evidence>
<evidence type="ECO:0000313" key="6">
    <source>
        <dbReference type="EMBL" id="SDM39429.1"/>
    </source>
</evidence>
<dbReference type="GO" id="GO:0003677">
    <property type="term" value="F:DNA binding"/>
    <property type="evidence" value="ECO:0007669"/>
    <property type="project" value="InterPro"/>
</dbReference>
<evidence type="ECO:0000256" key="2">
    <source>
        <dbReference type="ARBA" id="ARBA00023015"/>
    </source>
</evidence>
<dbReference type="SMART" id="SM00421">
    <property type="entry name" value="HTH_LUXR"/>
    <property type="match status" value="1"/>
</dbReference>
<dbReference type="CDD" id="cd06171">
    <property type="entry name" value="Sigma70_r4"/>
    <property type="match status" value="1"/>
</dbReference>
<dbReference type="NCBIfam" id="TIGR02937">
    <property type="entry name" value="sigma70-ECF"/>
    <property type="match status" value="1"/>
</dbReference>
<dbReference type="InterPro" id="IPR000792">
    <property type="entry name" value="Tscrpt_reg_LuxR_C"/>
</dbReference>
<dbReference type="Gene3D" id="1.10.1740.10">
    <property type="match status" value="1"/>
</dbReference>
<proteinExistence type="inferred from homology"/>
<dbReference type="STRING" id="1075417.SAMN05421823_1139"/>
<dbReference type="GO" id="GO:0016987">
    <property type="term" value="F:sigma factor activity"/>
    <property type="evidence" value="ECO:0007669"/>
    <property type="project" value="UniProtKB-KW"/>
</dbReference>
<evidence type="ECO:0000259" key="5">
    <source>
        <dbReference type="SMART" id="SM00421"/>
    </source>
</evidence>
<dbReference type="InterPro" id="IPR014327">
    <property type="entry name" value="RNA_pol_sigma70_bacteroid"/>
</dbReference>
<keyword evidence="4" id="KW-0804">Transcription</keyword>
<evidence type="ECO:0000256" key="3">
    <source>
        <dbReference type="ARBA" id="ARBA00023082"/>
    </source>
</evidence>
<dbReference type="Pfam" id="PF04542">
    <property type="entry name" value="Sigma70_r2"/>
    <property type="match status" value="1"/>
</dbReference>
<dbReference type="Pfam" id="PF08281">
    <property type="entry name" value="Sigma70_r4_2"/>
    <property type="match status" value="1"/>
</dbReference>
<dbReference type="AlphaFoldDB" id="A0A1G9SVC9"/>
<dbReference type="SUPFAM" id="SSF88946">
    <property type="entry name" value="Sigma2 domain of RNA polymerase sigma factors"/>
    <property type="match status" value="1"/>
</dbReference>
<feature type="domain" description="HTH luxR-type" evidence="5">
    <location>
        <begin position="132"/>
        <end position="190"/>
    </location>
</feature>
<name>A0A1G9SVC9_9BACT</name>
<evidence type="ECO:0000313" key="7">
    <source>
        <dbReference type="Proteomes" id="UP000198510"/>
    </source>
</evidence>
<dbReference type="PANTHER" id="PTHR43133:SF46">
    <property type="entry name" value="RNA POLYMERASE SIGMA-70 FACTOR ECF SUBFAMILY"/>
    <property type="match status" value="1"/>
</dbReference>
<dbReference type="Proteomes" id="UP000198510">
    <property type="component" value="Unassembled WGS sequence"/>
</dbReference>
<dbReference type="InterPro" id="IPR013324">
    <property type="entry name" value="RNA_pol_sigma_r3/r4-like"/>
</dbReference>
<accession>A0A1G9SVC9</accession>